<organism evidence="2 3">
    <name type="scientific">Molorchus minor</name>
    <dbReference type="NCBI Taxonomy" id="1323400"/>
    <lineage>
        <taxon>Eukaryota</taxon>
        <taxon>Metazoa</taxon>
        <taxon>Ecdysozoa</taxon>
        <taxon>Arthropoda</taxon>
        <taxon>Hexapoda</taxon>
        <taxon>Insecta</taxon>
        <taxon>Pterygota</taxon>
        <taxon>Neoptera</taxon>
        <taxon>Endopterygota</taxon>
        <taxon>Coleoptera</taxon>
        <taxon>Polyphaga</taxon>
        <taxon>Cucujiformia</taxon>
        <taxon>Chrysomeloidea</taxon>
        <taxon>Cerambycidae</taxon>
        <taxon>Lamiinae</taxon>
        <taxon>Monochamini</taxon>
        <taxon>Molorchus</taxon>
    </lineage>
</organism>
<reference evidence="2" key="1">
    <citation type="journal article" date="2023" name="Insect Mol. Biol.">
        <title>Genome sequencing provides insights into the evolution of gene families encoding plant cell wall-degrading enzymes in longhorned beetles.</title>
        <authorList>
            <person name="Shin N.R."/>
            <person name="Okamura Y."/>
            <person name="Kirsch R."/>
            <person name="Pauchet Y."/>
        </authorList>
    </citation>
    <scope>NUCLEOTIDE SEQUENCE</scope>
    <source>
        <strain evidence="2">MMC_N1</strain>
    </source>
</reference>
<protein>
    <submittedName>
        <fullName evidence="2">Uncharacterized protein</fullName>
    </submittedName>
</protein>
<dbReference type="EMBL" id="JAPWTJ010001644">
    <property type="protein sequence ID" value="KAJ8970299.1"/>
    <property type="molecule type" value="Genomic_DNA"/>
</dbReference>
<name>A0ABQ9J0E6_9CUCU</name>
<evidence type="ECO:0000313" key="2">
    <source>
        <dbReference type="EMBL" id="KAJ8970299.1"/>
    </source>
</evidence>
<evidence type="ECO:0000313" key="3">
    <source>
        <dbReference type="Proteomes" id="UP001162164"/>
    </source>
</evidence>
<evidence type="ECO:0000256" key="1">
    <source>
        <dbReference type="SAM" id="MobiDB-lite"/>
    </source>
</evidence>
<feature type="region of interest" description="Disordered" evidence="1">
    <location>
        <begin position="55"/>
        <end position="76"/>
    </location>
</feature>
<accession>A0ABQ9J0E6</accession>
<comment type="caution">
    <text evidence="2">The sequence shown here is derived from an EMBL/GenBank/DDBJ whole genome shotgun (WGS) entry which is preliminary data.</text>
</comment>
<keyword evidence="3" id="KW-1185">Reference proteome</keyword>
<gene>
    <name evidence="2" type="ORF">NQ317_019336</name>
</gene>
<feature type="compositionally biased region" description="Basic and acidic residues" evidence="1">
    <location>
        <begin position="63"/>
        <end position="74"/>
    </location>
</feature>
<sequence length="157" mass="17739">MVGKPNVDNSKSGNRKKTCKRVALLLAPIQIMLLLTPALSRAAPQFHPQSKFIWQSTVPNGDTNKHKENKEPPNEKPVVSAKMLQYVDVTHCLAVAKSLFETYSVYGSFRQRRYDVALIQGDVKSRYDAKIQLIDNVDPYSLGANELNRNSKFFCQL</sequence>
<proteinExistence type="predicted"/>
<dbReference type="Proteomes" id="UP001162164">
    <property type="component" value="Unassembled WGS sequence"/>
</dbReference>